<keyword evidence="8 10" id="KW-0234">DNA repair</keyword>
<protein>
    <recommendedName>
        <fullName evidence="10">ATP-dependent DNA helicase</fullName>
        <ecNumber evidence="10">5.6.2.3</ecNumber>
    </recommendedName>
</protein>
<dbReference type="GO" id="GO:0006310">
    <property type="term" value="P:DNA recombination"/>
    <property type="evidence" value="ECO:0007669"/>
    <property type="project" value="UniProtKB-KW"/>
</dbReference>
<keyword evidence="9" id="KW-0413">Isomerase</keyword>
<dbReference type="OrthoDB" id="272985at2759"/>
<dbReference type="CDD" id="cd18809">
    <property type="entry name" value="SF1_C_RecD"/>
    <property type="match status" value="1"/>
</dbReference>
<keyword evidence="7" id="KW-0238">DNA-binding</keyword>
<keyword evidence="10" id="KW-0233">DNA recombination</keyword>
<dbReference type="PANTHER" id="PTHR47642">
    <property type="entry name" value="ATP-DEPENDENT DNA HELICASE"/>
    <property type="match status" value="1"/>
</dbReference>
<comment type="similarity">
    <text evidence="10">Belongs to the helicase family.</text>
</comment>
<dbReference type="SUPFAM" id="SSF52540">
    <property type="entry name" value="P-loop containing nucleoside triphosphate hydrolases"/>
    <property type="match status" value="2"/>
</dbReference>
<reference evidence="12" key="1">
    <citation type="submission" date="2021-08" db="EMBL/GenBank/DDBJ databases">
        <title>WGS assembly of Ceratopteris richardii.</title>
        <authorList>
            <person name="Marchant D.B."/>
            <person name="Chen G."/>
            <person name="Jenkins J."/>
            <person name="Shu S."/>
            <person name="Leebens-Mack J."/>
            <person name="Grimwood J."/>
            <person name="Schmutz J."/>
            <person name="Soltis P."/>
            <person name="Soltis D."/>
            <person name="Chen Z.-H."/>
        </authorList>
    </citation>
    <scope>NUCLEOTIDE SEQUENCE</scope>
    <source>
        <strain evidence="12">Whitten #5841</strain>
        <tissue evidence="12">Leaf</tissue>
    </source>
</reference>
<dbReference type="InterPro" id="IPR049163">
    <property type="entry name" value="Pif1-like_2B_dom"/>
</dbReference>
<dbReference type="CDD" id="cd18037">
    <property type="entry name" value="DEXSc_Pif1_like"/>
    <property type="match status" value="1"/>
</dbReference>
<evidence type="ECO:0000259" key="11">
    <source>
        <dbReference type="SMART" id="SM00382"/>
    </source>
</evidence>
<dbReference type="InterPro" id="IPR010285">
    <property type="entry name" value="DNA_helicase_pif1-like_DEAD"/>
</dbReference>
<evidence type="ECO:0000256" key="7">
    <source>
        <dbReference type="ARBA" id="ARBA00023125"/>
    </source>
</evidence>
<dbReference type="Proteomes" id="UP000825935">
    <property type="component" value="Chromosome 11"/>
</dbReference>
<sequence>MQNIEKNDTCHPRSSQVKGRLKFSKQQMDVLIAAAQGKSVFITGSAGTGKSYILGFIVDFLKECCGPDSVFITASTGLAACALRGTTLHSFAGIGLGTDDAEKLASKVLGKKEHVDRWRRAQVLIIDEISMIDGELFDKLDYVARVVRRMNGEELHPLCFGGLQLIVTGDFFQLPPVKPPNQRKFFAFDSDCWDKCFDLQVELNYVFRQSDEQLISMLNEIRKGCQSAETIKSLNSCFRVLADDGLGISPTRLYPLKVDVREENMKELKALENPVVKFTAQDRVAGSQYKGALDSMRLEKELDVCVGAQVMLIKNFDTEAGLVNGAKGVVLGFTSASFKESDVKENVAYLVNPMMKWPVVRFACNGTEKVIRPEKQSVESGGIEVAKRVQVPLILAWSLSVHKCQGMTLDKVETDLSKAFDYGMVYVALSRVKSLEGLQLLGFDPSRIKVHPNVVSFYKRLSSC</sequence>
<comment type="cofactor">
    <cofactor evidence="10">
        <name>Mg(2+)</name>
        <dbReference type="ChEBI" id="CHEBI:18420"/>
    </cofactor>
</comment>
<dbReference type="InterPro" id="IPR003593">
    <property type="entry name" value="AAA+_ATPase"/>
</dbReference>
<dbReference type="AlphaFoldDB" id="A0A8T2TYB4"/>
<dbReference type="SMART" id="SM00382">
    <property type="entry name" value="AAA"/>
    <property type="match status" value="1"/>
</dbReference>
<dbReference type="GO" id="GO:0016787">
    <property type="term" value="F:hydrolase activity"/>
    <property type="evidence" value="ECO:0007669"/>
    <property type="project" value="UniProtKB-KW"/>
</dbReference>
<dbReference type="Pfam" id="PF21530">
    <property type="entry name" value="Pif1_2B_dom"/>
    <property type="match status" value="1"/>
</dbReference>
<dbReference type="InterPro" id="IPR027417">
    <property type="entry name" value="P-loop_NTPase"/>
</dbReference>
<evidence type="ECO:0000256" key="1">
    <source>
        <dbReference type="ARBA" id="ARBA00022528"/>
    </source>
</evidence>
<evidence type="ECO:0000256" key="4">
    <source>
        <dbReference type="ARBA" id="ARBA00022801"/>
    </source>
</evidence>
<dbReference type="EMBL" id="CM035416">
    <property type="protein sequence ID" value="KAH7425459.1"/>
    <property type="molecule type" value="Genomic_DNA"/>
</dbReference>
<keyword evidence="5 10" id="KW-0347">Helicase</keyword>
<evidence type="ECO:0000256" key="2">
    <source>
        <dbReference type="ARBA" id="ARBA00022741"/>
    </source>
</evidence>
<proteinExistence type="inferred from homology"/>
<evidence type="ECO:0000256" key="3">
    <source>
        <dbReference type="ARBA" id="ARBA00022763"/>
    </source>
</evidence>
<dbReference type="OMA" id="FARHYND"/>
<evidence type="ECO:0000313" key="13">
    <source>
        <dbReference type="Proteomes" id="UP000825935"/>
    </source>
</evidence>
<dbReference type="GO" id="GO:0006281">
    <property type="term" value="P:DNA repair"/>
    <property type="evidence" value="ECO:0007669"/>
    <property type="project" value="UniProtKB-KW"/>
</dbReference>
<keyword evidence="4 10" id="KW-0378">Hydrolase</keyword>
<evidence type="ECO:0000256" key="6">
    <source>
        <dbReference type="ARBA" id="ARBA00022840"/>
    </source>
</evidence>
<keyword evidence="13" id="KW-1185">Reference proteome</keyword>
<evidence type="ECO:0000256" key="9">
    <source>
        <dbReference type="ARBA" id="ARBA00023235"/>
    </source>
</evidence>
<keyword evidence="2 10" id="KW-0547">Nucleotide-binding</keyword>
<comment type="catalytic activity">
    <reaction evidence="10">
        <text>ATP + H2O = ADP + phosphate + H(+)</text>
        <dbReference type="Rhea" id="RHEA:13065"/>
        <dbReference type="ChEBI" id="CHEBI:15377"/>
        <dbReference type="ChEBI" id="CHEBI:15378"/>
        <dbReference type="ChEBI" id="CHEBI:30616"/>
        <dbReference type="ChEBI" id="CHEBI:43474"/>
        <dbReference type="ChEBI" id="CHEBI:456216"/>
        <dbReference type="EC" id="5.6.2.3"/>
    </reaction>
</comment>
<name>A0A8T2TYB4_CERRI</name>
<dbReference type="EC" id="5.6.2.3" evidence="10"/>
<gene>
    <name evidence="12" type="ORF">KP509_11G055200</name>
</gene>
<keyword evidence="6 10" id="KW-0067">ATP-binding</keyword>
<evidence type="ECO:0000256" key="8">
    <source>
        <dbReference type="ARBA" id="ARBA00023204"/>
    </source>
</evidence>
<dbReference type="Pfam" id="PF05970">
    <property type="entry name" value="PIF1"/>
    <property type="match status" value="1"/>
</dbReference>
<dbReference type="Gene3D" id="3.40.50.300">
    <property type="entry name" value="P-loop containing nucleotide triphosphate hydrolases"/>
    <property type="match status" value="1"/>
</dbReference>
<evidence type="ECO:0000256" key="10">
    <source>
        <dbReference type="RuleBase" id="RU363044"/>
    </source>
</evidence>
<dbReference type="GO" id="GO:0000723">
    <property type="term" value="P:telomere maintenance"/>
    <property type="evidence" value="ECO:0007669"/>
    <property type="project" value="InterPro"/>
</dbReference>
<dbReference type="GO" id="GO:0005524">
    <property type="term" value="F:ATP binding"/>
    <property type="evidence" value="ECO:0007669"/>
    <property type="project" value="UniProtKB-KW"/>
</dbReference>
<organism evidence="12 13">
    <name type="scientific">Ceratopteris richardii</name>
    <name type="common">Triangle waterfern</name>
    <dbReference type="NCBI Taxonomy" id="49495"/>
    <lineage>
        <taxon>Eukaryota</taxon>
        <taxon>Viridiplantae</taxon>
        <taxon>Streptophyta</taxon>
        <taxon>Embryophyta</taxon>
        <taxon>Tracheophyta</taxon>
        <taxon>Polypodiopsida</taxon>
        <taxon>Polypodiidae</taxon>
        <taxon>Polypodiales</taxon>
        <taxon>Pteridineae</taxon>
        <taxon>Pteridaceae</taxon>
        <taxon>Parkerioideae</taxon>
        <taxon>Ceratopteris</taxon>
    </lineage>
</organism>
<evidence type="ECO:0000256" key="5">
    <source>
        <dbReference type="ARBA" id="ARBA00022806"/>
    </source>
</evidence>
<feature type="domain" description="AAA+ ATPase" evidence="11">
    <location>
        <begin position="36"/>
        <end position="207"/>
    </location>
</feature>
<keyword evidence="1" id="KW-0150">Chloroplast</keyword>
<comment type="caution">
    <text evidence="12">The sequence shown here is derived from an EMBL/GenBank/DDBJ whole genome shotgun (WGS) entry which is preliminary data.</text>
</comment>
<keyword evidence="3 10" id="KW-0227">DNA damage</keyword>
<dbReference type="PANTHER" id="PTHR47642:SF5">
    <property type="entry name" value="ATP-DEPENDENT DNA HELICASE"/>
    <property type="match status" value="1"/>
</dbReference>
<evidence type="ECO:0000313" key="12">
    <source>
        <dbReference type="EMBL" id="KAH7425459.1"/>
    </source>
</evidence>
<keyword evidence="1" id="KW-0934">Plastid</keyword>
<dbReference type="GO" id="GO:0043139">
    <property type="term" value="F:5'-3' DNA helicase activity"/>
    <property type="evidence" value="ECO:0007669"/>
    <property type="project" value="UniProtKB-EC"/>
</dbReference>
<dbReference type="InterPro" id="IPR051055">
    <property type="entry name" value="PIF1_helicase"/>
</dbReference>
<accession>A0A8T2TYB4</accession>